<comment type="caution">
    <text evidence="4">The sequence shown here is derived from an EMBL/GenBank/DDBJ whole genome shotgun (WGS) entry which is preliminary data.</text>
</comment>
<name>A0ABW3MPV7_9PSEU</name>
<evidence type="ECO:0000256" key="1">
    <source>
        <dbReference type="ARBA" id="ARBA00023015"/>
    </source>
</evidence>
<dbReference type="InterPro" id="IPR036271">
    <property type="entry name" value="Tet_transcr_reg_TetR-rel_C_sf"/>
</dbReference>
<feature type="domain" description="Tetracycline repressor TetR C-terminal" evidence="3">
    <location>
        <begin position="8"/>
        <end position="120"/>
    </location>
</feature>
<keyword evidence="5" id="KW-1185">Reference proteome</keyword>
<dbReference type="Pfam" id="PF02909">
    <property type="entry name" value="TetR_C_1"/>
    <property type="match status" value="1"/>
</dbReference>
<protein>
    <submittedName>
        <fullName evidence="4">TetR/AcrR family transcriptional regulator C-terminal domain-containing protein</fullName>
    </submittedName>
</protein>
<dbReference type="Proteomes" id="UP001597045">
    <property type="component" value="Unassembled WGS sequence"/>
</dbReference>
<evidence type="ECO:0000256" key="2">
    <source>
        <dbReference type="ARBA" id="ARBA00023163"/>
    </source>
</evidence>
<dbReference type="SUPFAM" id="SSF48498">
    <property type="entry name" value="Tetracyclin repressor-like, C-terminal domain"/>
    <property type="match status" value="1"/>
</dbReference>
<accession>A0ABW3MPV7</accession>
<feature type="non-terminal residue" evidence="4">
    <location>
        <position position="1"/>
    </location>
</feature>
<dbReference type="InterPro" id="IPR004111">
    <property type="entry name" value="Repressor_TetR_C"/>
</dbReference>
<evidence type="ECO:0000259" key="3">
    <source>
        <dbReference type="Pfam" id="PF02909"/>
    </source>
</evidence>
<evidence type="ECO:0000313" key="5">
    <source>
        <dbReference type="Proteomes" id="UP001597045"/>
    </source>
</evidence>
<organism evidence="4 5">
    <name type="scientific">Kibdelosporangium lantanae</name>
    <dbReference type="NCBI Taxonomy" id="1497396"/>
    <lineage>
        <taxon>Bacteria</taxon>
        <taxon>Bacillati</taxon>
        <taxon>Actinomycetota</taxon>
        <taxon>Actinomycetes</taxon>
        <taxon>Pseudonocardiales</taxon>
        <taxon>Pseudonocardiaceae</taxon>
        <taxon>Kibdelosporangium</taxon>
    </lineage>
</organism>
<gene>
    <name evidence="4" type="ORF">ACFQ1S_47010</name>
</gene>
<reference evidence="5" key="1">
    <citation type="journal article" date="2019" name="Int. J. Syst. Evol. Microbiol.">
        <title>The Global Catalogue of Microorganisms (GCM) 10K type strain sequencing project: providing services to taxonomists for standard genome sequencing and annotation.</title>
        <authorList>
            <consortium name="The Broad Institute Genomics Platform"/>
            <consortium name="The Broad Institute Genome Sequencing Center for Infectious Disease"/>
            <person name="Wu L."/>
            <person name="Ma J."/>
        </authorList>
    </citation>
    <scope>NUCLEOTIDE SEQUENCE [LARGE SCALE GENOMIC DNA]</scope>
    <source>
        <strain evidence="5">JCM 31486</strain>
    </source>
</reference>
<evidence type="ECO:0000313" key="4">
    <source>
        <dbReference type="EMBL" id="MFD1052620.1"/>
    </source>
</evidence>
<keyword evidence="2" id="KW-0804">Transcription</keyword>
<dbReference type="Gene3D" id="1.10.357.10">
    <property type="entry name" value="Tetracycline Repressor, domain 2"/>
    <property type="match status" value="1"/>
</dbReference>
<dbReference type="EMBL" id="JBHTIS010004582">
    <property type="protein sequence ID" value="MFD1052620.1"/>
    <property type="molecule type" value="Genomic_DNA"/>
</dbReference>
<keyword evidence="1" id="KW-0805">Transcription regulation</keyword>
<proteinExistence type="predicted"/>
<sequence length="122" mass="13611">LATQLAVQLSRSPWGSVTPRLFESIGRQVMALDVPESDWFTAASTLVHYILGATVQNAANGQVLAADVDREELLDNTATAWEELDPDEYTFTRTVADQMRVHDDREQFLTGIDYVLAGITRR</sequence>